<reference evidence="1" key="1">
    <citation type="submission" date="2019-08" db="EMBL/GenBank/DDBJ databases">
        <authorList>
            <person name="Kucharzyk K."/>
            <person name="Murdoch R.W."/>
            <person name="Higgins S."/>
            <person name="Loffler F."/>
        </authorList>
    </citation>
    <scope>NUCLEOTIDE SEQUENCE</scope>
</reference>
<accession>A0A645FW23</accession>
<organism evidence="1">
    <name type="scientific">bioreactor metagenome</name>
    <dbReference type="NCBI Taxonomy" id="1076179"/>
    <lineage>
        <taxon>unclassified sequences</taxon>
        <taxon>metagenomes</taxon>
        <taxon>ecological metagenomes</taxon>
    </lineage>
</organism>
<protein>
    <recommendedName>
        <fullName evidence="2">DNA (cytosine-5-)-methyltransferase</fullName>
    </recommendedName>
</protein>
<name>A0A645FW23_9ZZZZ</name>
<evidence type="ECO:0000313" key="1">
    <source>
        <dbReference type="EMBL" id="MPN18046.1"/>
    </source>
</evidence>
<dbReference type="EMBL" id="VSSQ01065298">
    <property type="protein sequence ID" value="MPN18046.1"/>
    <property type="molecule type" value="Genomic_DNA"/>
</dbReference>
<gene>
    <name evidence="1" type="ORF">SDC9_165404</name>
</gene>
<proteinExistence type="predicted"/>
<evidence type="ECO:0008006" key="2">
    <source>
        <dbReference type="Google" id="ProtNLM"/>
    </source>
</evidence>
<dbReference type="AlphaFoldDB" id="A0A645FW23"/>
<sequence length="216" mass="25141">MEFGATYPYEDKYPHILTSEELEEYKGNFGKSLKGMTKEEQLKNLPSYARVKDKFPEWKKRYIKLNRQFYKDNKKYIKDIVKELAKLPSQSWQKLEWNVGSGERIINNYILQFRASGIRIKKVDFFPSLVCANTQIPIIGWQNRYISRNEGLKLQSLENIQLPENDNAAFKALGNAVNADIIRLIASHLLVKDDIVANNEDEIVQNHNIEKYEPAG</sequence>
<dbReference type="SUPFAM" id="SSF53335">
    <property type="entry name" value="S-adenosyl-L-methionine-dependent methyltransferases"/>
    <property type="match status" value="1"/>
</dbReference>
<comment type="caution">
    <text evidence="1">The sequence shown here is derived from an EMBL/GenBank/DDBJ whole genome shotgun (WGS) entry which is preliminary data.</text>
</comment>
<dbReference type="InterPro" id="IPR029063">
    <property type="entry name" value="SAM-dependent_MTases_sf"/>
</dbReference>